<dbReference type="RefSeq" id="WP_080318794.1">
    <property type="nucleotide sequence ID" value="NZ_MTBC01000004.1"/>
</dbReference>
<organism evidence="2 3">
    <name type="scientific">Croceivirga radicis</name>
    <dbReference type="NCBI Taxonomy" id="1929488"/>
    <lineage>
        <taxon>Bacteria</taxon>
        <taxon>Pseudomonadati</taxon>
        <taxon>Bacteroidota</taxon>
        <taxon>Flavobacteriia</taxon>
        <taxon>Flavobacteriales</taxon>
        <taxon>Flavobacteriaceae</taxon>
        <taxon>Croceivirga</taxon>
    </lineage>
</organism>
<protein>
    <submittedName>
        <fullName evidence="2">Uncharacterized protein</fullName>
    </submittedName>
</protein>
<feature type="chain" id="PRO_5012754209" evidence="1">
    <location>
        <begin position="19"/>
        <end position="309"/>
    </location>
</feature>
<reference evidence="2 3" key="1">
    <citation type="submission" date="2016-12" db="EMBL/GenBank/DDBJ databases">
        <authorList>
            <person name="Song W.-J."/>
            <person name="Kurnit D.M."/>
        </authorList>
    </citation>
    <scope>NUCLEOTIDE SEQUENCE [LARGE SCALE GENOMIC DNA]</scope>
    <source>
        <strain evidence="2 3">HSG9</strain>
    </source>
</reference>
<evidence type="ECO:0000256" key="1">
    <source>
        <dbReference type="SAM" id="SignalP"/>
    </source>
</evidence>
<feature type="signal peptide" evidence="1">
    <location>
        <begin position="1"/>
        <end position="18"/>
    </location>
</feature>
<proteinExistence type="predicted"/>
<gene>
    <name evidence="2" type="ORF">BUL40_07895</name>
</gene>
<dbReference type="AlphaFoldDB" id="A0A1V6LSH7"/>
<sequence length="309" mass="35968">MVKYYMFFCLLFVSKLVASQELKTFTINDFDLKGQVKTCSIITDYGKEILEFNKEGFLVKSTTVYNNTDRDVTLYKFDQSTLIEVRNESYKENRLDTASSLAYLYERDTTDNLKIIEHIISYDKEFFETQEYFYDKEDRLIKIISSHENAVDEIVFENTTYKGEETITKFENGIIQSSTRTSYKLGAGGKKLKVVLEKQFVDGDPKTAIETVHDPKGLLKSEVHYVFNEKAAQFTATESHLYSYNKNMILEKATIRKGNSVATKGFVFQFDNHEPKNWVKKITTPDNTYITRKINYYEPELETKEVIKG</sequence>
<dbReference type="Proteomes" id="UP000191680">
    <property type="component" value="Unassembled WGS sequence"/>
</dbReference>
<dbReference type="OrthoDB" id="1414892at2"/>
<name>A0A1V6LSH7_9FLAO</name>
<accession>A0A1V6LSH7</accession>
<evidence type="ECO:0000313" key="3">
    <source>
        <dbReference type="Proteomes" id="UP000191680"/>
    </source>
</evidence>
<evidence type="ECO:0000313" key="2">
    <source>
        <dbReference type="EMBL" id="OQD43007.1"/>
    </source>
</evidence>
<keyword evidence="3" id="KW-1185">Reference proteome</keyword>
<dbReference type="EMBL" id="MTBC01000004">
    <property type="protein sequence ID" value="OQD43007.1"/>
    <property type="molecule type" value="Genomic_DNA"/>
</dbReference>
<comment type="caution">
    <text evidence="2">The sequence shown here is derived from an EMBL/GenBank/DDBJ whole genome shotgun (WGS) entry which is preliminary data.</text>
</comment>
<keyword evidence="1" id="KW-0732">Signal</keyword>